<accession>A0ABQ4DW45</accession>
<evidence type="ECO:0000313" key="2">
    <source>
        <dbReference type="EMBL" id="GIG86677.1"/>
    </source>
</evidence>
<evidence type="ECO:0000259" key="1">
    <source>
        <dbReference type="Pfam" id="PF13167"/>
    </source>
</evidence>
<dbReference type="EMBL" id="BONW01000005">
    <property type="protein sequence ID" value="GIG86677.1"/>
    <property type="molecule type" value="Genomic_DNA"/>
</dbReference>
<protein>
    <recommendedName>
        <fullName evidence="1">GTPase HflX N-terminal domain-containing protein</fullName>
    </recommendedName>
</protein>
<comment type="caution">
    <text evidence="2">The sequence shown here is derived from an EMBL/GenBank/DDBJ whole genome shotgun (WGS) entry which is preliminary data.</text>
</comment>
<name>A0ABQ4DW45_9ACTN</name>
<reference evidence="2 3" key="1">
    <citation type="submission" date="2021-01" db="EMBL/GenBank/DDBJ databases">
        <title>Whole genome shotgun sequence of Plantactinospora endophytica NBRC 110450.</title>
        <authorList>
            <person name="Komaki H."/>
            <person name="Tamura T."/>
        </authorList>
    </citation>
    <scope>NUCLEOTIDE SEQUENCE [LARGE SCALE GENOMIC DNA]</scope>
    <source>
        <strain evidence="2 3">NBRC 110450</strain>
    </source>
</reference>
<sequence length="135" mass="14779">MKQYRNLGDPLDGADVVLVGLFSANEKQYEVRLDELAALAEARGSRVVGRYVQRRGASDRWKERPGGAARMSEPFSRRTLLTRGKVREIAEACREADIDAAIFVNTLTHVQRTVLANLLGCLVFSADDLADGGTG</sequence>
<dbReference type="Pfam" id="PF13167">
    <property type="entry name" value="GTP-bdg_N"/>
    <property type="match status" value="1"/>
</dbReference>
<dbReference type="InterPro" id="IPR025121">
    <property type="entry name" value="GTPase_HflX_N"/>
</dbReference>
<gene>
    <name evidence="2" type="ORF">Pen02_16130</name>
</gene>
<dbReference type="RefSeq" id="WP_203865295.1">
    <property type="nucleotide sequence ID" value="NZ_BONW01000005.1"/>
</dbReference>
<dbReference type="Proteomes" id="UP000646749">
    <property type="component" value="Unassembled WGS sequence"/>
</dbReference>
<feature type="domain" description="GTPase HflX N-terminal" evidence="1">
    <location>
        <begin position="75"/>
        <end position="124"/>
    </location>
</feature>
<evidence type="ECO:0000313" key="3">
    <source>
        <dbReference type="Proteomes" id="UP000646749"/>
    </source>
</evidence>
<keyword evidence="3" id="KW-1185">Reference proteome</keyword>
<proteinExistence type="predicted"/>
<organism evidence="2 3">
    <name type="scientific">Plantactinospora endophytica</name>
    <dbReference type="NCBI Taxonomy" id="673535"/>
    <lineage>
        <taxon>Bacteria</taxon>
        <taxon>Bacillati</taxon>
        <taxon>Actinomycetota</taxon>
        <taxon>Actinomycetes</taxon>
        <taxon>Micromonosporales</taxon>
        <taxon>Micromonosporaceae</taxon>
        <taxon>Plantactinospora</taxon>
    </lineage>
</organism>